<sequence length="263" mass="29443">MKILAFVCSIVARYRRHEFVAETRLPNQVPDQAIPGATPLDTTLPQPDLCRSSDKSQQQLANANRELETAPRTTALTTLESALKTLNERQIANPSGEDRECLQRAFSNLHTYLERYDITQHPLTFMPWLMLIARRLSQLSDPRQTDQGLTLIGRTLHVFPDLALAHELATQLAGLPEELQQRTLTVLEDVLRQNGDLPQAHVDILVALTGALHCQGCRERIDGMIQTALTQLRLEPVLSGEIRLAMIKGYSQGHGDTEMTLLL</sequence>
<gene>
    <name evidence="2" type="ORF">GCM10022212_26770</name>
</gene>
<accession>A0ABP7TJX9</accession>
<dbReference type="Proteomes" id="UP001501353">
    <property type="component" value="Unassembled WGS sequence"/>
</dbReference>
<comment type="caution">
    <text evidence="2">The sequence shown here is derived from an EMBL/GenBank/DDBJ whole genome shotgun (WGS) entry which is preliminary data.</text>
</comment>
<evidence type="ECO:0000313" key="2">
    <source>
        <dbReference type="EMBL" id="GAA4027311.1"/>
    </source>
</evidence>
<evidence type="ECO:0000313" key="3">
    <source>
        <dbReference type="Proteomes" id="UP001501353"/>
    </source>
</evidence>
<reference evidence="3" key="1">
    <citation type="journal article" date="2019" name="Int. J. Syst. Evol. Microbiol.">
        <title>The Global Catalogue of Microorganisms (GCM) 10K type strain sequencing project: providing services to taxonomists for standard genome sequencing and annotation.</title>
        <authorList>
            <consortium name="The Broad Institute Genomics Platform"/>
            <consortium name="The Broad Institute Genome Sequencing Center for Infectious Disease"/>
            <person name="Wu L."/>
            <person name="Ma J."/>
        </authorList>
    </citation>
    <scope>NUCLEOTIDE SEQUENCE [LARGE SCALE GENOMIC DNA]</scope>
    <source>
        <strain evidence="3">JCM 16673</strain>
    </source>
</reference>
<organism evidence="2 3">
    <name type="scientific">Actimicrobium antarcticum</name>
    <dbReference type="NCBI Taxonomy" id="1051899"/>
    <lineage>
        <taxon>Bacteria</taxon>
        <taxon>Pseudomonadati</taxon>
        <taxon>Pseudomonadota</taxon>
        <taxon>Betaproteobacteria</taxon>
        <taxon>Burkholderiales</taxon>
        <taxon>Oxalobacteraceae</taxon>
        <taxon>Actimicrobium</taxon>
    </lineage>
</organism>
<proteinExistence type="predicted"/>
<feature type="region of interest" description="Disordered" evidence="1">
    <location>
        <begin position="30"/>
        <end position="70"/>
    </location>
</feature>
<name>A0ABP7TJX9_9BURK</name>
<dbReference type="RefSeq" id="WP_344763860.1">
    <property type="nucleotide sequence ID" value="NZ_BAAAZE010000010.1"/>
</dbReference>
<dbReference type="EMBL" id="BAAAZE010000010">
    <property type="protein sequence ID" value="GAA4027311.1"/>
    <property type="molecule type" value="Genomic_DNA"/>
</dbReference>
<protein>
    <submittedName>
        <fullName evidence="2">Uncharacterized protein</fullName>
    </submittedName>
</protein>
<evidence type="ECO:0000256" key="1">
    <source>
        <dbReference type="SAM" id="MobiDB-lite"/>
    </source>
</evidence>
<keyword evidence="3" id="KW-1185">Reference proteome</keyword>